<evidence type="ECO:0000313" key="1">
    <source>
        <dbReference type="EMBL" id="CAB5696242.1"/>
    </source>
</evidence>
<organism evidence="1 2">
    <name type="scientific">Providencia rettgeri</name>
    <dbReference type="NCBI Taxonomy" id="587"/>
    <lineage>
        <taxon>Bacteria</taxon>
        <taxon>Pseudomonadati</taxon>
        <taxon>Pseudomonadota</taxon>
        <taxon>Gammaproteobacteria</taxon>
        <taxon>Enterobacterales</taxon>
        <taxon>Morganellaceae</taxon>
        <taxon>Providencia</taxon>
    </lineage>
</organism>
<dbReference type="EMBL" id="CAHPSF010000005">
    <property type="protein sequence ID" value="CAB5696242.1"/>
    <property type="molecule type" value="Genomic_DNA"/>
</dbReference>
<sequence length="36" mass="4128">MVGKGTNEHDGSWDYHHEGNYLINKALIEHYVAQSL</sequence>
<gene>
    <name evidence="1" type="ORF">GHA_02276</name>
</gene>
<evidence type="ECO:0000313" key="2">
    <source>
        <dbReference type="Proteomes" id="UP000834611"/>
    </source>
</evidence>
<name>A0A9N8CZ52_PRORE</name>
<reference evidence="1" key="1">
    <citation type="submission" date="2020-05" db="EMBL/GenBank/DDBJ databases">
        <authorList>
            <person name="Delgado-Blas J."/>
        </authorList>
    </citation>
    <scope>NUCLEOTIDE SEQUENCE</scope>
    <source>
        <strain evidence="1">BB1453</strain>
    </source>
</reference>
<dbReference type="AlphaFoldDB" id="A0A9N8CZ52"/>
<dbReference type="Proteomes" id="UP000834611">
    <property type="component" value="Unassembled WGS sequence"/>
</dbReference>
<accession>A0A9N8CZ52</accession>
<proteinExistence type="predicted"/>
<comment type="caution">
    <text evidence="1">The sequence shown here is derived from an EMBL/GenBank/DDBJ whole genome shotgun (WGS) entry which is preliminary data.</text>
</comment>
<protein>
    <submittedName>
        <fullName evidence="1">Uncharacterized protein</fullName>
    </submittedName>
</protein>